<accession>A8MKL4</accession>
<organism evidence="3 4">
    <name type="scientific">Alkaliphilus oremlandii (strain OhILAs)</name>
    <name type="common">Clostridium oremlandii (strain OhILAs)</name>
    <dbReference type="NCBI Taxonomy" id="350688"/>
    <lineage>
        <taxon>Bacteria</taxon>
        <taxon>Bacillati</taxon>
        <taxon>Bacillota</taxon>
        <taxon>Clostridia</taxon>
        <taxon>Peptostreptococcales</taxon>
        <taxon>Natronincolaceae</taxon>
        <taxon>Alkaliphilus</taxon>
    </lineage>
</organism>
<feature type="chain" id="PRO_5039506917" description="Photosynthesis system II assembly factor Ycf48/Hcf136-like domain-containing protein" evidence="2">
    <location>
        <begin position="23"/>
        <end position="356"/>
    </location>
</feature>
<evidence type="ECO:0000313" key="3">
    <source>
        <dbReference type="EMBL" id="ABW20346.1"/>
    </source>
</evidence>
<evidence type="ECO:0000313" key="4">
    <source>
        <dbReference type="Proteomes" id="UP000000269"/>
    </source>
</evidence>
<feature type="region of interest" description="Disordered" evidence="1">
    <location>
        <begin position="29"/>
        <end position="48"/>
    </location>
</feature>
<proteinExistence type="predicted"/>
<dbReference type="OrthoDB" id="1701846at2"/>
<dbReference type="SUPFAM" id="SSF110296">
    <property type="entry name" value="Oligoxyloglucan reducing end-specific cellobiohydrolase"/>
    <property type="match status" value="1"/>
</dbReference>
<dbReference type="KEGG" id="aoe:Clos_2815"/>
<keyword evidence="2" id="KW-0732">Signal</keyword>
<protein>
    <recommendedName>
        <fullName evidence="5">Photosynthesis system II assembly factor Ycf48/Hcf136-like domain-containing protein</fullName>
    </recommendedName>
</protein>
<reference evidence="4" key="1">
    <citation type="submission" date="2007-10" db="EMBL/GenBank/DDBJ databases">
        <title>Complete genome of Alkaliphilus oremlandii OhILAs.</title>
        <authorList>
            <person name="Copeland A."/>
            <person name="Lucas S."/>
            <person name="Lapidus A."/>
            <person name="Barry K."/>
            <person name="Detter J.C."/>
            <person name="Glavina del Rio T."/>
            <person name="Hammon N."/>
            <person name="Israni S."/>
            <person name="Dalin E."/>
            <person name="Tice H."/>
            <person name="Pitluck S."/>
            <person name="Chain P."/>
            <person name="Malfatti S."/>
            <person name="Shin M."/>
            <person name="Vergez L."/>
            <person name="Schmutz J."/>
            <person name="Larimer F."/>
            <person name="Land M."/>
            <person name="Hauser L."/>
            <person name="Kyrpides N."/>
            <person name="Mikhailova N."/>
            <person name="Stolz J.F."/>
            <person name="Dawson A."/>
            <person name="Fisher E."/>
            <person name="Crable B."/>
            <person name="Perera E."/>
            <person name="Lisak J."/>
            <person name="Ranganathan M."/>
            <person name="Basu P."/>
            <person name="Richardson P."/>
        </authorList>
    </citation>
    <scope>NUCLEOTIDE SEQUENCE [LARGE SCALE GENOMIC DNA]</scope>
    <source>
        <strain evidence="4">OhILAs</strain>
    </source>
</reference>
<dbReference type="HOGENOM" id="CLU_777641_0_0_9"/>
<dbReference type="AlphaFoldDB" id="A8MKL4"/>
<dbReference type="RefSeq" id="WP_012160653.1">
    <property type="nucleotide sequence ID" value="NC_009922.1"/>
</dbReference>
<evidence type="ECO:0008006" key="5">
    <source>
        <dbReference type="Google" id="ProtNLM"/>
    </source>
</evidence>
<dbReference type="Proteomes" id="UP000000269">
    <property type="component" value="Chromosome"/>
</dbReference>
<sequence length="356" mass="39734">MRRNKLLWVPLIVLLLFLSACSGQEVKSNNNKINPLEKEEPNVSMGPQSSGITEALLKNVDWTVEKIGLNDKPVEKLQLTEKGLLYALSEGTLYEIQDMKKVENISDSLKLSTFYILENKEETIIIAGGSHGEIYRYSTLDKSWIQSSVDTYQAPISIMASNNVGDIYVGQSSKLGGGLWLSQDSGKNWTKINDLTVRGIAVHPKQNNIVYIVDKLPYISTDGGKTFIKINTKANYGVLIHPIHSDAIYHASSIGVDTTDIQGNISSYMQFYLEGSMTKLQLNPQNVNQWLMGFWNYPYGTGGLYYSENHGTIWTQVKGELEDKLVYDIVFSPDGSLAYIATKSDGIWALNLSKIK</sequence>
<evidence type="ECO:0000256" key="1">
    <source>
        <dbReference type="SAM" id="MobiDB-lite"/>
    </source>
</evidence>
<dbReference type="PROSITE" id="PS51257">
    <property type="entry name" value="PROKAR_LIPOPROTEIN"/>
    <property type="match status" value="1"/>
</dbReference>
<evidence type="ECO:0000256" key="2">
    <source>
        <dbReference type="SAM" id="SignalP"/>
    </source>
</evidence>
<keyword evidence="4" id="KW-1185">Reference proteome</keyword>
<feature type="signal peptide" evidence="2">
    <location>
        <begin position="1"/>
        <end position="22"/>
    </location>
</feature>
<name>A8MKL4_ALKOO</name>
<dbReference type="Gene3D" id="2.130.10.10">
    <property type="entry name" value="YVTN repeat-like/Quinoprotein amine dehydrogenase"/>
    <property type="match status" value="1"/>
</dbReference>
<dbReference type="InterPro" id="IPR015943">
    <property type="entry name" value="WD40/YVTN_repeat-like_dom_sf"/>
</dbReference>
<dbReference type="EMBL" id="CP000853">
    <property type="protein sequence ID" value="ABW20346.1"/>
    <property type="molecule type" value="Genomic_DNA"/>
</dbReference>
<dbReference type="STRING" id="350688.Clos_2815"/>
<gene>
    <name evidence="3" type="ordered locus">Clos_2815</name>
</gene>